<dbReference type="InterPro" id="IPR012338">
    <property type="entry name" value="Beta-lactam/transpept-like"/>
</dbReference>
<dbReference type="RefSeq" id="WP_088751270.1">
    <property type="nucleotide sequence ID" value="NZ_NJGU01000006.1"/>
</dbReference>
<dbReference type="Pfam" id="PF02113">
    <property type="entry name" value="Peptidase_S13"/>
    <property type="match status" value="1"/>
</dbReference>
<proteinExistence type="inferred from homology"/>
<name>A0A246WQX1_9BURK</name>
<evidence type="ECO:0000313" key="4">
    <source>
        <dbReference type="EMBL" id="OWY28778.1"/>
    </source>
</evidence>
<evidence type="ECO:0000313" key="5">
    <source>
        <dbReference type="Proteomes" id="UP000197596"/>
    </source>
</evidence>
<dbReference type="Gene3D" id="3.50.80.20">
    <property type="entry name" value="D-Ala-D-Ala carboxypeptidase C, peptidase S13"/>
    <property type="match status" value="1"/>
</dbReference>
<dbReference type="Gene3D" id="3.40.710.10">
    <property type="entry name" value="DD-peptidase/beta-lactamase superfamily"/>
    <property type="match status" value="1"/>
</dbReference>
<feature type="signal peptide" evidence="3">
    <location>
        <begin position="1"/>
        <end position="36"/>
    </location>
</feature>
<dbReference type="GO" id="GO:0000270">
    <property type="term" value="P:peptidoglycan metabolic process"/>
    <property type="evidence" value="ECO:0007669"/>
    <property type="project" value="TreeGrafter"/>
</dbReference>
<comment type="caution">
    <text evidence="4">The sequence shown here is derived from an EMBL/GenBank/DDBJ whole genome shotgun (WGS) entry which is preliminary data.</text>
</comment>
<evidence type="ECO:0000256" key="3">
    <source>
        <dbReference type="SAM" id="SignalP"/>
    </source>
</evidence>
<dbReference type="GO" id="GO:0006508">
    <property type="term" value="P:proteolysis"/>
    <property type="evidence" value="ECO:0007669"/>
    <property type="project" value="InterPro"/>
</dbReference>
<keyword evidence="3" id="KW-0732">Signal</keyword>
<evidence type="ECO:0000256" key="1">
    <source>
        <dbReference type="ARBA" id="ARBA00006096"/>
    </source>
</evidence>
<dbReference type="PRINTS" id="PR00922">
    <property type="entry name" value="DADACBPTASE3"/>
</dbReference>
<organism evidence="4 5">
    <name type="scientific">Herbaspirillum robiniae</name>
    <dbReference type="NCBI Taxonomy" id="2014887"/>
    <lineage>
        <taxon>Bacteria</taxon>
        <taxon>Pseudomonadati</taxon>
        <taxon>Pseudomonadota</taxon>
        <taxon>Betaproteobacteria</taxon>
        <taxon>Burkholderiales</taxon>
        <taxon>Oxalobacteraceae</taxon>
        <taxon>Herbaspirillum</taxon>
    </lineage>
</organism>
<dbReference type="EMBL" id="NJGU01000006">
    <property type="protein sequence ID" value="OWY28778.1"/>
    <property type="molecule type" value="Genomic_DNA"/>
</dbReference>
<evidence type="ECO:0000256" key="2">
    <source>
        <dbReference type="ARBA" id="ARBA00022801"/>
    </source>
</evidence>
<keyword evidence="4" id="KW-0121">Carboxypeptidase</keyword>
<dbReference type="SUPFAM" id="SSF56601">
    <property type="entry name" value="beta-lactamase/transpeptidase-like"/>
    <property type="match status" value="1"/>
</dbReference>
<reference evidence="4 5" key="1">
    <citation type="submission" date="2017-06" db="EMBL/GenBank/DDBJ databases">
        <title>Herbaspirillum phytohormonus sp. nov., isolated from the root nodule of Robinia pseudoacacia in lead-zinc mine.</title>
        <authorList>
            <person name="Fan M."/>
            <person name="Lin Y."/>
        </authorList>
    </citation>
    <scope>NUCLEOTIDE SEQUENCE [LARGE SCALE GENOMIC DNA]</scope>
    <source>
        <strain evidence="4 5">HZ10</strain>
    </source>
</reference>
<dbReference type="PANTHER" id="PTHR30023:SF0">
    <property type="entry name" value="PENICILLIN-SENSITIVE CARBOXYPEPTIDASE A"/>
    <property type="match status" value="1"/>
</dbReference>
<dbReference type="GO" id="GO:0004185">
    <property type="term" value="F:serine-type carboxypeptidase activity"/>
    <property type="evidence" value="ECO:0007669"/>
    <property type="project" value="InterPro"/>
</dbReference>
<dbReference type="Proteomes" id="UP000197596">
    <property type="component" value="Unassembled WGS sequence"/>
</dbReference>
<comment type="similarity">
    <text evidence="1">Belongs to the peptidase S13 family.</text>
</comment>
<dbReference type="AlphaFoldDB" id="A0A246WQX1"/>
<keyword evidence="2" id="KW-0378">Hydrolase</keyword>
<accession>A0A246WQX1</accession>
<gene>
    <name evidence="4" type="primary">dacB</name>
    <name evidence="4" type="ORF">CEJ42_12420</name>
</gene>
<dbReference type="NCBIfam" id="TIGR00666">
    <property type="entry name" value="PBP4"/>
    <property type="match status" value="1"/>
</dbReference>
<keyword evidence="4" id="KW-0645">Protease</keyword>
<feature type="chain" id="PRO_5012874051" evidence="3">
    <location>
        <begin position="37"/>
        <end position="485"/>
    </location>
</feature>
<dbReference type="PANTHER" id="PTHR30023">
    <property type="entry name" value="D-ALANYL-D-ALANINE CARBOXYPEPTIDASE"/>
    <property type="match status" value="1"/>
</dbReference>
<dbReference type="InterPro" id="IPR000667">
    <property type="entry name" value="Peptidase_S13"/>
</dbReference>
<protein>
    <submittedName>
        <fullName evidence="4">D-alanyl-D-alanine carboxypeptidase/D-alanyl-D-alanine-endopeptidase</fullName>
    </submittedName>
</protein>
<sequence>MLRFPSGFSLHRLRLSPLRTLALAVPLLAAAGAATAQSLPPAVVGALRVAHIPQQNTGVLVVDADSGKRALVANNLAQPFNPASVMKLVTTDAALELLGPTYSWKTQAYVDGTLDQGVLNGDLIIKGGGDPKLVMENFWLFLRQLRARGVKDIRGNLVIDRSFFAESTYDPSQFDGDPQKPYNVGPDALLLNYKTLAFRFEPNAAAGTVAVTMEPPLAGYAIAPPRLSQEPCGDWQGKLMLSNDAASASFAGSFAADCGPKVWYVHPYRMGSVQYAGAMFAQMWADLGGSFSGRVLGGLVTPSARLMVETQSPTLPEVIRDINKYSNNVMARQVLLTLAAEMSGQPGDTVNGARVVRSWLADKGLDTSGLAIENGAGLSRVERVTPALLGGMLAQAYRSPLMPEFVSSMPLVGYDGTMRRRLKTQSVAGQAHIKTGTLNDVRSIAGYVQAASGKTYVVVFLINHPNAPAGQKAQDALLQWVYENG</sequence>